<dbReference type="NCBIfam" id="TIGR01552">
    <property type="entry name" value="phd_fam"/>
    <property type="match status" value="1"/>
</dbReference>
<evidence type="ECO:0000256" key="1">
    <source>
        <dbReference type="ARBA" id="ARBA00009981"/>
    </source>
</evidence>
<gene>
    <name evidence="3" type="ORF">VP06_20440</name>
</gene>
<comment type="caution">
    <text evidence="3">The sequence shown here is derived from an EMBL/GenBank/DDBJ whole genome shotgun (WGS) entry which is preliminary data.</text>
</comment>
<reference evidence="3 4" key="1">
    <citation type="submission" date="2015-03" db="EMBL/GenBank/DDBJ databases">
        <title>Genome sequencing of Methylobacterium aquaticum DSM16371 type strain.</title>
        <authorList>
            <person name="Chaudhry V."/>
            <person name="Patil P.B."/>
        </authorList>
    </citation>
    <scope>NUCLEOTIDE SEQUENCE [LARGE SCALE GENOMIC DNA]</scope>
    <source>
        <strain evidence="3 4">DSM 16371</strain>
    </source>
</reference>
<evidence type="ECO:0000313" key="4">
    <source>
        <dbReference type="Proteomes" id="UP000035929"/>
    </source>
</evidence>
<organism evidence="3 4">
    <name type="scientific">Methylobacterium aquaticum</name>
    <dbReference type="NCBI Taxonomy" id="270351"/>
    <lineage>
        <taxon>Bacteria</taxon>
        <taxon>Pseudomonadati</taxon>
        <taxon>Pseudomonadota</taxon>
        <taxon>Alphaproteobacteria</taxon>
        <taxon>Hyphomicrobiales</taxon>
        <taxon>Methylobacteriaceae</taxon>
        <taxon>Methylobacterium</taxon>
    </lineage>
</organism>
<sequence length="89" mass="9796">MADEETKEGGPERVGLRKVQANLADYLDQARQGRTFIVTSQGEPIAEIHPPRPDARSRRRPGALAGRIHLMEEDDAVVPETRPVPGDEA</sequence>
<evidence type="ECO:0000256" key="2">
    <source>
        <dbReference type="SAM" id="MobiDB-lite"/>
    </source>
</evidence>
<protein>
    <recommendedName>
        <fullName evidence="5">Antitoxin</fullName>
    </recommendedName>
</protein>
<evidence type="ECO:0000313" key="3">
    <source>
        <dbReference type="EMBL" id="KMO30996.1"/>
    </source>
</evidence>
<dbReference type="EMBL" id="LABX01000160">
    <property type="protein sequence ID" value="KMO30996.1"/>
    <property type="molecule type" value="Genomic_DNA"/>
</dbReference>
<feature type="region of interest" description="Disordered" evidence="2">
    <location>
        <begin position="41"/>
        <end position="60"/>
    </location>
</feature>
<dbReference type="SUPFAM" id="SSF143120">
    <property type="entry name" value="YefM-like"/>
    <property type="match status" value="1"/>
</dbReference>
<accession>A0A0J6UXH5</accession>
<feature type="region of interest" description="Disordered" evidence="2">
    <location>
        <begin position="66"/>
        <end position="89"/>
    </location>
</feature>
<comment type="similarity">
    <text evidence="1">Belongs to the phD/YefM antitoxin family.</text>
</comment>
<dbReference type="RefSeq" id="WP_048465609.1">
    <property type="nucleotide sequence ID" value="NZ_LABX01000160.1"/>
</dbReference>
<dbReference type="Proteomes" id="UP000035929">
    <property type="component" value="Unassembled WGS sequence"/>
</dbReference>
<name>A0A0J6UXH5_9HYPH</name>
<evidence type="ECO:0008006" key="5">
    <source>
        <dbReference type="Google" id="ProtNLM"/>
    </source>
</evidence>
<dbReference type="AlphaFoldDB" id="A0A0J6UXH5"/>
<dbReference type="PATRIC" id="fig|270351.6.peg.1812"/>
<dbReference type="InterPro" id="IPR036165">
    <property type="entry name" value="YefM-like_sf"/>
</dbReference>
<proteinExistence type="inferred from homology"/>
<dbReference type="OrthoDB" id="7473440at2"/>